<evidence type="ECO:0000256" key="2">
    <source>
        <dbReference type="RuleBase" id="RU362042"/>
    </source>
</evidence>
<evidence type="ECO:0000256" key="1">
    <source>
        <dbReference type="ARBA" id="ARBA00019232"/>
    </source>
</evidence>
<keyword evidence="2" id="KW-0472">Membrane</keyword>
<evidence type="ECO:0000313" key="5">
    <source>
        <dbReference type="Proteomes" id="UP000094329"/>
    </source>
</evidence>
<keyword evidence="2" id="KW-1133">Transmembrane helix</keyword>
<comment type="subcellular location">
    <subcellularLocation>
        <location evidence="2">Membrane</location>
        <topology evidence="2">Multi-pass membrane protein</topology>
    </subcellularLocation>
</comment>
<comment type="caution">
    <text evidence="2">Lacks conserved residue(s) required for the propagation of feature annotation.</text>
</comment>
<dbReference type="Proteomes" id="UP000094329">
    <property type="component" value="Unassembled WGS sequence"/>
</dbReference>
<dbReference type="InterPro" id="IPR036286">
    <property type="entry name" value="LexA/Signal_pep-like_sf"/>
</dbReference>
<evidence type="ECO:0000259" key="3">
    <source>
        <dbReference type="Pfam" id="PF10502"/>
    </source>
</evidence>
<dbReference type="EMBL" id="MDTU01000003">
    <property type="protein sequence ID" value="ODN41394.1"/>
    <property type="molecule type" value="Genomic_DNA"/>
</dbReference>
<dbReference type="SUPFAM" id="SSF51306">
    <property type="entry name" value="LexA/Signal peptidase"/>
    <property type="match status" value="1"/>
</dbReference>
<dbReference type="Pfam" id="PF10502">
    <property type="entry name" value="Peptidase_S26"/>
    <property type="match status" value="1"/>
</dbReference>
<keyword evidence="5" id="KW-1185">Reference proteome</keyword>
<sequence>MKLFRKKQSWWWFGLKFFIVMSIVGSVAVFGSRYRFDYDPQTVKCLPGYSFFLVDTKDKALVRGHIYAFHSGKLKPFFSDSDHMAKVLVGLPGDQIQINAKGIFVNGACVGHGLTYADILGRTPQQLYGKTTLKPNQYWFMGKSDQSFDSRYWGTVSNEQIIGRVYPLF</sequence>
<dbReference type="NCBIfam" id="TIGR02227">
    <property type="entry name" value="sigpep_I_bact"/>
    <property type="match status" value="1"/>
</dbReference>
<keyword evidence="2" id="KW-0378">Hydrolase</keyword>
<evidence type="ECO:0000313" key="4">
    <source>
        <dbReference type="EMBL" id="ODN41394.1"/>
    </source>
</evidence>
<dbReference type="RefSeq" id="WP_069314187.1">
    <property type="nucleotide sequence ID" value="NZ_MDTU01000003.1"/>
</dbReference>
<comment type="catalytic activity">
    <reaction evidence="2">
        <text>Cleavage of hydrophobic, N-terminal signal or leader sequences from secreted and periplasmic proteins.</text>
        <dbReference type="EC" id="3.4.21.89"/>
    </reaction>
</comment>
<name>A0ABX2ZYD6_9GAMM</name>
<dbReference type="InterPro" id="IPR000223">
    <property type="entry name" value="Pept_S26A_signal_pept_1"/>
</dbReference>
<dbReference type="InterPro" id="IPR019533">
    <property type="entry name" value="Peptidase_S26"/>
</dbReference>
<gene>
    <name evidence="4" type="ORF">BGC07_16635</name>
</gene>
<comment type="caution">
    <text evidence="4">The sequence shown here is derived from an EMBL/GenBank/DDBJ whole genome shotgun (WGS) entry which is preliminary data.</text>
</comment>
<keyword evidence="2" id="KW-0812">Transmembrane</keyword>
<reference evidence="4 5" key="1">
    <citation type="submission" date="2016-08" db="EMBL/GenBank/DDBJ databases">
        <title>Draft genome sequence of Candidatus Piscirickettsia litoralis, from seawater.</title>
        <authorList>
            <person name="Wan X."/>
            <person name="Lee A.J."/>
            <person name="Hou S."/>
            <person name="Donachie S.P."/>
        </authorList>
    </citation>
    <scope>NUCLEOTIDE SEQUENCE [LARGE SCALE GENOMIC DNA]</scope>
    <source>
        <strain evidence="4 5">Y2</strain>
    </source>
</reference>
<keyword evidence="2" id="KW-0645">Protease</keyword>
<comment type="similarity">
    <text evidence="2">Belongs to the peptidase S26 family.</text>
</comment>
<feature type="domain" description="Peptidase S26" evidence="3">
    <location>
        <begin position="57"/>
        <end position="165"/>
    </location>
</feature>
<dbReference type="CDD" id="cd06530">
    <property type="entry name" value="S26_SPase_I"/>
    <property type="match status" value="1"/>
</dbReference>
<feature type="transmembrane region" description="Helical" evidence="2">
    <location>
        <begin position="12"/>
        <end position="31"/>
    </location>
</feature>
<dbReference type="EC" id="3.4.21.89" evidence="2"/>
<protein>
    <recommendedName>
        <fullName evidence="1 2">Signal peptidase I</fullName>
        <ecNumber evidence="2">3.4.21.89</ecNumber>
    </recommendedName>
</protein>
<dbReference type="Gene3D" id="2.10.109.10">
    <property type="entry name" value="Umud Fragment, subunit A"/>
    <property type="match status" value="1"/>
</dbReference>
<organism evidence="4 5">
    <name type="scientific">Piscirickettsia litoralis</name>
    <dbReference type="NCBI Taxonomy" id="1891921"/>
    <lineage>
        <taxon>Bacteria</taxon>
        <taxon>Pseudomonadati</taxon>
        <taxon>Pseudomonadota</taxon>
        <taxon>Gammaproteobacteria</taxon>
        <taxon>Thiotrichales</taxon>
        <taxon>Piscirickettsiaceae</taxon>
        <taxon>Piscirickettsia</taxon>
    </lineage>
</organism>
<accession>A0ABX2ZYD6</accession>
<proteinExistence type="inferred from homology"/>